<evidence type="ECO:0000313" key="7">
    <source>
        <dbReference type="Proteomes" id="UP000664398"/>
    </source>
</evidence>
<keyword evidence="4 5" id="KW-0472">Membrane</keyword>
<proteinExistence type="predicted"/>
<sequence length="336" mass="35250">MAEIPEAAVAAPTPRVRGFWVIPSAAARRVGRGYFALQAVAGAAWWVAVFTAPGVREATLGRIDPVLMGLFDVPLFVLGSAFAATGDARPVARRAACAVAVWTLLVTAGLGVYATITGEAGWGALIMTAASVGTTAAWLLVSYGRIPAEALLAGPLGFDTAGSASLGRQLARTLLQLSGFWVLFLAALPALIVFVEHRWALHLPLPAWSRALGSALLLLASALGVWAAFAMSLRGDGTPLPSASANRLVVAGPYRWVRNPMALAGIAQAAGVGLVGESWLVVVYALCGALYWNALVRPFEEADLEVRFGAAFVSYRQCVRCWAPRLRPVPAPPIAE</sequence>
<dbReference type="Gene3D" id="1.20.120.1630">
    <property type="match status" value="1"/>
</dbReference>
<evidence type="ECO:0000313" key="6">
    <source>
        <dbReference type="EMBL" id="MBO1804063.1"/>
    </source>
</evidence>
<evidence type="ECO:0000256" key="2">
    <source>
        <dbReference type="ARBA" id="ARBA00022692"/>
    </source>
</evidence>
<comment type="caution">
    <text evidence="6">The sequence shown here is derived from an EMBL/GenBank/DDBJ whole genome shotgun (WGS) entry which is preliminary data.</text>
</comment>
<dbReference type="EMBL" id="JAGDYL010000001">
    <property type="protein sequence ID" value="MBO1804063.1"/>
    <property type="molecule type" value="Genomic_DNA"/>
</dbReference>
<reference evidence="6" key="1">
    <citation type="submission" date="2021-03" db="EMBL/GenBank/DDBJ databases">
        <title>Leucobacter chromiisoli sp. nov., isolated from chromium-containing soil of chemical plant.</title>
        <authorList>
            <person name="Xu Z."/>
        </authorList>
    </citation>
    <scope>NUCLEOTIDE SEQUENCE</scope>
    <source>
        <strain evidence="6">A2</strain>
    </source>
</reference>
<dbReference type="RefSeq" id="WP_208044533.1">
    <property type="nucleotide sequence ID" value="NZ_JAGDYL010000001.1"/>
</dbReference>
<keyword evidence="2 5" id="KW-0812">Transmembrane</keyword>
<evidence type="ECO:0000256" key="3">
    <source>
        <dbReference type="ARBA" id="ARBA00022989"/>
    </source>
</evidence>
<feature type="transmembrane region" description="Helical" evidence="5">
    <location>
        <begin position="34"/>
        <end position="54"/>
    </location>
</feature>
<dbReference type="AlphaFoldDB" id="A0A939LVR3"/>
<evidence type="ECO:0000256" key="1">
    <source>
        <dbReference type="ARBA" id="ARBA00004127"/>
    </source>
</evidence>
<dbReference type="Pfam" id="PF04191">
    <property type="entry name" value="PEMT"/>
    <property type="match status" value="1"/>
</dbReference>
<name>A0A939LVR3_9MICO</name>
<accession>A0A939LVR3</accession>
<dbReference type="InterPro" id="IPR007318">
    <property type="entry name" value="Phopholipid_MeTrfase"/>
</dbReference>
<evidence type="ECO:0000256" key="5">
    <source>
        <dbReference type="SAM" id="Phobius"/>
    </source>
</evidence>
<comment type="subcellular location">
    <subcellularLocation>
        <location evidence="1">Endomembrane system</location>
        <topology evidence="1">Multi-pass membrane protein</topology>
    </subcellularLocation>
</comment>
<organism evidence="6 7">
    <name type="scientific">Leucobacter ruminantium</name>
    <dbReference type="NCBI Taxonomy" id="1289170"/>
    <lineage>
        <taxon>Bacteria</taxon>
        <taxon>Bacillati</taxon>
        <taxon>Actinomycetota</taxon>
        <taxon>Actinomycetes</taxon>
        <taxon>Micrococcales</taxon>
        <taxon>Microbacteriaceae</taxon>
        <taxon>Leucobacter</taxon>
    </lineage>
</organism>
<feature type="transmembrane region" description="Helical" evidence="5">
    <location>
        <begin position="96"/>
        <end position="116"/>
    </location>
</feature>
<dbReference type="Proteomes" id="UP000664398">
    <property type="component" value="Unassembled WGS sequence"/>
</dbReference>
<gene>
    <name evidence="6" type="ORF">J4H91_01860</name>
</gene>
<feature type="transmembrane region" description="Helical" evidence="5">
    <location>
        <begin position="207"/>
        <end position="229"/>
    </location>
</feature>
<keyword evidence="3 5" id="KW-1133">Transmembrane helix</keyword>
<feature type="transmembrane region" description="Helical" evidence="5">
    <location>
        <begin position="122"/>
        <end position="141"/>
    </location>
</feature>
<feature type="transmembrane region" description="Helical" evidence="5">
    <location>
        <begin position="66"/>
        <end position="84"/>
    </location>
</feature>
<feature type="transmembrane region" description="Helical" evidence="5">
    <location>
        <begin position="174"/>
        <end position="195"/>
    </location>
</feature>
<keyword evidence="7" id="KW-1185">Reference proteome</keyword>
<evidence type="ECO:0000256" key="4">
    <source>
        <dbReference type="ARBA" id="ARBA00023136"/>
    </source>
</evidence>
<dbReference type="GO" id="GO:0012505">
    <property type="term" value="C:endomembrane system"/>
    <property type="evidence" value="ECO:0007669"/>
    <property type="project" value="UniProtKB-SubCell"/>
</dbReference>
<protein>
    <submittedName>
        <fullName evidence="6">Isoprenylcysteine carboxylmethyltransferase family protein</fullName>
    </submittedName>
</protein>